<dbReference type="PANTHER" id="PTHR30177:SF4">
    <property type="entry name" value="OSMOPROTECTANT IMPORT PERMEASE PROTEIN OSMW"/>
    <property type="match status" value="1"/>
</dbReference>
<dbReference type="EMBL" id="PTJA01000005">
    <property type="protein sequence ID" value="PPK80955.1"/>
    <property type="molecule type" value="Genomic_DNA"/>
</dbReference>
<feature type="transmembrane region" description="Helical" evidence="8">
    <location>
        <begin position="179"/>
        <end position="205"/>
    </location>
</feature>
<comment type="subcellular location">
    <subcellularLocation>
        <location evidence="8">Cell membrane</location>
        <topology evidence="8">Multi-pass membrane protein</topology>
    </subcellularLocation>
    <subcellularLocation>
        <location evidence="1">Membrane</location>
        <topology evidence="1">Multi-pass membrane protein</topology>
    </subcellularLocation>
</comment>
<evidence type="ECO:0000256" key="2">
    <source>
        <dbReference type="ARBA" id="ARBA00022448"/>
    </source>
</evidence>
<dbReference type="PROSITE" id="PS50928">
    <property type="entry name" value="ABC_TM1"/>
    <property type="match status" value="1"/>
</dbReference>
<comment type="similarity">
    <text evidence="6">In the C-terminal section; belongs to the OsmX family.</text>
</comment>
<dbReference type="Gene3D" id="3.40.190.10">
    <property type="entry name" value="Periplasmic binding protein-like II"/>
    <property type="match status" value="1"/>
</dbReference>
<feature type="transmembrane region" description="Helical" evidence="8">
    <location>
        <begin position="143"/>
        <end position="167"/>
    </location>
</feature>
<dbReference type="RefSeq" id="WP_104436944.1">
    <property type="nucleotide sequence ID" value="NZ_PTJA01000005.1"/>
</dbReference>
<dbReference type="CDD" id="cd06261">
    <property type="entry name" value="TM_PBP2"/>
    <property type="match status" value="1"/>
</dbReference>
<dbReference type="OrthoDB" id="9801163at2"/>
<dbReference type="PANTHER" id="PTHR30177">
    <property type="entry name" value="GLYCINE BETAINE/L-PROLINE TRANSPORT SYSTEM PERMEASE PROTEIN PROW"/>
    <property type="match status" value="1"/>
</dbReference>
<comment type="similarity">
    <text evidence="8">Belongs to the binding-protein-dependent transport system permease family.</text>
</comment>
<feature type="transmembrane region" description="Helical" evidence="8">
    <location>
        <begin position="24"/>
        <end position="46"/>
    </location>
</feature>
<evidence type="ECO:0000256" key="7">
    <source>
        <dbReference type="ARBA" id="ARBA00035652"/>
    </source>
</evidence>
<evidence type="ECO:0000313" key="11">
    <source>
        <dbReference type="Proteomes" id="UP000237749"/>
    </source>
</evidence>
<reference evidence="10 11" key="1">
    <citation type="submission" date="2018-02" db="EMBL/GenBank/DDBJ databases">
        <title>Genomic Encyclopedia of Archaeal and Bacterial Type Strains, Phase II (KMG-II): from individual species to whole genera.</title>
        <authorList>
            <person name="Goeker M."/>
        </authorList>
    </citation>
    <scope>NUCLEOTIDE SEQUENCE [LARGE SCALE GENOMIC DNA]</scope>
    <source>
        <strain evidence="10 11">DSM 3808</strain>
    </source>
</reference>
<dbReference type="Gene3D" id="3.40.190.120">
    <property type="entry name" value="Osmoprotection protein (prox), domain 2"/>
    <property type="match status" value="1"/>
</dbReference>
<evidence type="ECO:0000256" key="1">
    <source>
        <dbReference type="ARBA" id="ARBA00004141"/>
    </source>
</evidence>
<dbReference type="GO" id="GO:0022857">
    <property type="term" value="F:transmembrane transporter activity"/>
    <property type="evidence" value="ECO:0007669"/>
    <property type="project" value="InterPro"/>
</dbReference>
<dbReference type="FunFam" id="1.10.3720.10:FF:000001">
    <property type="entry name" value="Glycine betaine ABC transporter, permease"/>
    <property type="match status" value="1"/>
</dbReference>
<name>A0A2S6HT72_9FIRM</name>
<evidence type="ECO:0000256" key="8">
    <source>
        <dbReference type="RuleBase" id="RU363032"/>
    </source>
</evidence>
<dbReference type="SUPFAM" id="SSF161098">
    <property type="entry name" value="MetI-like"/>
    <property type="match status" value="1"/>
</dbReference>
<dbReference type="Gene3D" id="1.10.3720.10">
    <property type="entry name" value="MetI-like"/>
    <property type="match status" value="1"/>
</dbReference>
<dbReference type="Pfam" id="PF04069">
    <property type="entry name" value="OpuAC"/>
    <property type="match status" value="1"/>
</dbReference>
<evidence type="ECO:0000256" key="6">
    <source>
        <dbReference type="ARBA" id="ARBA00035642"/>
    </source>
</evidence>
<evidence type="ECO:0000256" key="4">
    <source>
        <dbReference type="ARBA" id="ARBA00022989"/>
    </source>
</evidence>
<dbReference type="InterPro" id="IPR007210">
    <property type="entry name" value="ABC_Gly_betaine_transp_sub-bd"/>
</dbReference>
<dbReference type="InterPro" id="IPR051204">
    <property type="entry name" value="ABC_transp_perm/SBD"/>
</dbReference>
<feature type="transmembrane region" description="Helical" evidence="8">
    <location>
        <begin position="66"/>
        <end position="93"/>
    </location>
</feature>
<dbReference type="AlphaFoldDB" id="A0A2S6HT72"/>
<gene>
    <name evidence="10" type="ORF">BXY41_105174</name>
</gene>
<dbReference type="GO" id="GO:0043190">
    <property type="term" value="C:ATP-binding cassette (ABC) transporter complex"/>
    <property type="evidence" value="ECO:0007669"/>
    <property type="project" value="InterPro"/>
</dbReference>
<accession>A0A2S6HT72</accession>
<feature type="domain" description="ABC transmembrane type-1" evidence="9">
    <location>
        <begin position="18"/>
        <end position="197"/>
    </location>
</feature>
<dbReference type="Pfam" id="PF00528">
    <property type="entry name" value="BPD_transp_1"/>
    <property type="match status" value="1"/>
</dbReference>
<protein>
    <submittedName>
        <fullName evidence="10">Osmoprotectant transport system permease protein</fullName>
    </submittedName>
</protein>
<keyword evidence="3 8" id="KW-0812">Transmembrane</keyword>
<evidence type="ECO:0000256" key="5">
    <source>
        <dbReference type="ARBA" id="ARBA00023136"/>
    </source>
</evidence>
<comment type="similarity">
    <text evidence="7">In the N-terminal section; belongs to the binding-protein-dependent transport system permease family.</text>
</comment>
<comment type="caution">
    <text evidence="10">The sequence shown here is derived from an EMBL/GenBank/DDBJ whole genome shotgun (WGS) entry which is preliminary data.</text>
</comment>
<evidence type="ECO:0000313" key="10">
    <source>
        <dbReference type="EMBL" id="PPK80955.1"/>
    </source>
</evidence>
<keyword evidence="11" id="KW-1185">Reference proteome</keyword>
<organism evidence="10 11">
    <name type="scientific">Lacrimispora xylanisolvens</name>
    <dbReference type="NCBI Taxonomy" id="384636"/>
    <lineage>
        <taxon>Bacteria</taxon>
        <taxon>Bacillati</taxon>
        <taxon>Bacillota</taxon>
        <taxon>Clostridia</taxon>
        <taxon>Lachnospirales</taxon>
        <taxon>Lachnospiraceae</taxon>
        <taxon>Lacrimispora</taxon>
    </lineage>
</organism>
<dbReference type="GO" id="GO:0031460">
    <property type="term" value="P:glycine betaine transport"/>
    <property type="evidence" value="ECO:0007669"/>
    <property type="project" value="TreeGrafter"/>
</dbReference>
<dbReference type="Proteomes" id="UP000237749">
    <property type="component" value="Unassembled WGS sequence"/>
</dbReference>
<dbReference type="SUPFAM" id="SSF53850">
    <property type="entry name" value="Periplasmic binding protein-like II"/>
    <property type="match status" value="1"/>
</dbReference>
<sequence length="521" mass="55920">MNFWTYIGDSYPQIITLLIEHVKLTAISVGLAILIGVPLGILIAYASKANKPVLTAANIIQAIPSMALLGFMIPLLGIGTVPAIVAVVLYSLLPIIKNTYTGIENLNPQTIEAARGIGLTPLQVLTKVQIPLALPVIMAGVRIASVTAVGLMTMAAFIGAGGLGYLVFSGIRTVNNNQILAGAIPACMLALTVDFIIGLVEKLVTPISLQKGDKAEKIKKRTVQKAGLGAAAVLLAAVFLFTSIGTGNQEGRTISIGSKDFTEQEILGNLVADLVEARTDIKVNRRLSLGGTQVCAGALKSGDIDLYIEYSGTAYTDMLKYPPISDMEKVYETVKKEYGERFDLAVLKQMQFNNTYVLAVSQETAKKYGIGTVSDLSRIAGTMTSGTTFEFSNREDGLTGIENTYGFKMGNKLTIDGSPRYTALAGGEVDVVDAFATDGLLKKFQLKTLTDDKHFFPPYFAMPVVREEALEECPELPGLLEELGVLLTDDVMAELNYKVDELQQTPEKVAGDFLRESGLIS</sequence>
<dbReference type="InterPro" id="IPR000515">
    <property type="entry name" value="MetI-like"/>
</dbReference>
<evidence type="ECO:0000259" key="9">
    <source>
        <dbReference type="PROSITE" id="PS50928"/>
    </source>
</evidence>
<evidence type="ECO:0000256" key="3">
    <source>
        <dbReference type="ARBA" id="ARBA00022692"/>
    </source>
</evidence>
<feature type="transmembrane region" description="Helical" evidence="8">
    <location>
        <begin position="226"/>
        <end position="245"/>
    </location>
</feature>
<keyword evidence="4 8" id="KW-1133">Transmembrane helix</keyword>
<dbReference type="InterPro" id="IPR035906">
    <property type="entry name" value="MetI-like_sf"/>
</dbReference>
<proteinExistence type="inferred from homology"/>
<dbReference type="CDD" id="cd13609">
    <property type="entry name" value="PBP2_Opu_like_1"/>
    <property type="match status" value="1"/>
</dbReference>
<keyword evidence="2 8" id="KW-0813">Transport</keyword>
<keyword evidence="5 8" id="KW-0472">Membrane</keyword>